<dbReference type="OrthoDB" id="535997at2759"/>
<dbReference type="InParanoid" id="A0A2K3CR04"/>
<feature type="region of interest" description="Disordered" evidence="1">
    <location>
        <begin position="41"/>
        <end position="95"/>
    </location>
</feature>
<dbReference type="PaxDb" id="3055-EDO97412"/>
<dbReference type="AlphaFoldDB" id="A0A2K3CR04"/>
<dbReference type="EMBL" id="CM008978">
    <property type="protein sequence ID" value="PNW70713.1"/>
    <property type="molecule type" value="Genomic_DNA"/>
</dbReference>
<feature type="region of interest" description="Disordered" evidence="1">
    <location>
        <begin position="171"/>
        <end position="202"/>
    </location>
</feature>
<dbReference type="RefSeq" id="XP_042914893.1">
    <property type="nucleotide sequence ID" value="XM_043072434.1"/>
</dbReference>
<protein>
    <submittedName>
        <fullName evidence="2">Uncharacterized protein</fullName>
    </submittedName>
</protein>
<evidence type="ECO:0000256" key="1">
    <source>
        <dbReference type="SAM" id="MobiDB-lite"/>
    </source>
</evidence>
<keyword evidence="3" id="KW-1185">Reference proteome</keyword>
<dbReference type="Proteomes" id="UP000006906">
    <property type="component" value="Chromosome 17"/>
</dbReference>
<reference evidence="2 3" key="1">
    <citation type="journal article" date="2007" name="Science">
        <title>The Chlamydomonas genome reveals the evolution of key animal and plant functions.</title>
        <authorList>
            <person name="Merchant S.S."/>
            <person name="Prochnik S.E."/>
            <person name="Vallon O."/>
            <person name="Harris E.H."/>
            <person name="Karpowicz S.J."/>
            <person name="Witman G.B."/>
            <person name="Terry A."/>
            <person name="Salamov A."/>
            <person name="Fritz-Laylin L.K."/>
            <person name="Marechal-Drouard L."/>
            <person name="Marshall W.F."/>
            <person name="Qu L.H."/>
            <person name="Nelson D.R."/>
            <person name="Sanderfoot A.A."/>
            <person name="Spalding M.H."/>
            <person name="Kapitonov V.V."/>
            <person name="Ren Q."/>
            <person name="Ferris P."/>
            <person name="Lindquist E."/>
            <person name="Shapiro H."/>
            <person name="Lucas S.M."/>
            <person name="Grimwood J."/>
            <person name="Schmutz J."/>
            <person name="Cardol P."/>
            <person name="Cerutti H."/>
            <person name="Chanfreau G."/>
            <person name="Chen C.L."/>
            <person name="Cognat V."/>
            <person name="Croft M.T."/>
            <person name="Dent R."/>
            <person name="Dutcher S."/>
            <person name="Fernandez E."/>
            <person name="Fukuzawa H."/>
            <person name="Gonzalez-Ballester D."/>
            <person name="Gonzalez-Halphen D."/>
            <person name="Hallmann A."/>
            <person name="Hanikenne M."/>
            <person name="Hippler M."/>
            <person name="Inwood W."/>
            <person name="Jabbari K."/>
            <person name="Kalanon M."/>
            <person name="Kuras R."/>
            <person name="Lefebvre P.A."/>
            <person name="Lemaire S.D."/>
            <person name="Lobanov A.V."/>
            <person name="Lohr M."/>
            <person name="Manuell A."/>
            <person name="Meier I."/>
            <person name="Mets L."/>
            <person name="Mittag M."/>
            <person name="Mittelmeier T."/>
            <person name="Moroney J.V."/>
            <person name="Moseley J."/>
            <person name="Napoli C."/>
            <person name="Nedelcu A.M."/>
            <person name="Niyogi K."/>
            <person name="Novoselov S.V."/>
            <person name="Paulsen I.T."/>
            <person name="Pazour G."/>
            <person name="Purton S."/>
            <person name="Ral J.P."/>
            <person name="Riano-Pachon D.M."/>
            <person name="Riekhof W."/>
            <person name="Rymarquis L."/>
            <person name="Schroda M."/>
            <person name="Stern D."/>
            <person name="Umen J."/>
            <person name="Willows R."/>
            <person name="Wilson N."/>
            <person name="Zimmer S.L."/>
            <person name="Allmer J."/>
            <person name="Balk J."/>
            <person name="Bisova K."/>
            <person name="Chen C.J."/>
            <person name="Elias M."/>
            <person name="Gendler K."/>
            <person name="Hauser C."/>
            <person name="Lamb M.R."/>
            <person name="Ledford H."/>
            <person name="Long J.C."/>
            <person name="Minagawa J."/>
            <person name="Page M.D."/>
            <person name="Pan J."/>
            <person name="Pootakham W."/>
            <person name="Roje S."/>
            <person name="Rose A."/>
            <person name="Stahlberg E."/>
            <person name="Terauchi A.M."/>
            <person name="Yang P."/>
            <person name="Ball S."/>
            <person name="Bowler C."/>
            <person name="Dieckmann C.L."/>
            <person name="Gladyshev V.N."/>
            <person name="Green P."/>
            <person name="Jorgensen R."/>
            <person name="Mayfield S."/>
            <person name="Mueller-Roeber B."/>
            <person name="Rajamani S."/>
            <person name="Sayre R.T."/>
            <person name="Brokstein P."/>
            <person name="Dubchak I."/>
            <person name="Goodstein D."/>
            <person name="Hornick L."/>
            <person name="Huang Y.W."/>
            <person name="Jhaveri J."/>
            <person name="Luo Y."/>
            <person name="Martinez D."/>
            <person name="Ngau W.C."/>
            <person name="Otillar B."/>
            <person name="Poliakov A."/>
            <person name="Porter A."/>
            <person name="Szajkowski L."/>
            <person name="Werner G."/>
            <person name="Zhou K."/>
            <person name="Grigoriev I.V."/>
            <person name="Rokhsar D.S."/>
            <person name="Grossman A.R."/>
        </authorList>
    </citation>
    <scope>NUCLEOTIDE SEQUENCE [LARGE SCALE GENOMIC DNA]</scope>
    <source>
        <strain evidence="3">CC-503</strain>
    </source>
</reference>
<evidence type="ECO:0000313" key="3">
    <source>
        <dbReference type="Proteomes" id="UP000006906"/>
    </source>
</evidence>
<feature type="compositionally biased region" description="Low complexity" evidence="1">
    <location>
        <begin position="47"/>
        <end position="61"/>
    </location>
</feature>
<dbReference type="GeneID" id="66057085"/>
<evidence type="ECO:0000313" key="2">
    <source>
        <dbReference type="EMBL" id="PNW70713.1"/>
    </source>
</evidence>
<feature type="compositionally biased region" description="Low complexity" evidence="1">
    <location>
        <begin position="74"/>
        <end position="95"/>
    </location>
</feature>
<gene>
    <name evidence="2" type="ORF">CHLRE_17g731581v5</name>
</gene>
<proteinExistence type="predicted"/>
<dbReference type="Gramene" id="PNW70713">
    <property type="protein sequence ID" value="PNW70713"/>
    <property type="gene ID" value="CHLRE_17g731581v5"/>
</dbReference>
<dbReference type="KEGG" id="cre:CHLRE_17g731581v5"/>
<name>A0A2K3CR04_CHLRE</name>
<accession>A0A2K3CR04</accession>
<sequence>MRCHPRTAGKFYYVGAVLGCTAEDAHEAALEADTAAARARSFEAQRRAGTPSATSAGTAAPMRSGALPASAAISTSLPSSRPGPPSSSSGWQQRSLSGIAASSWGGGAAGGGGSASAGRRYIMPSRKSLVYATRGRALHQLMPHGVTRQLAGNDEPLASAAAANSAAAAASANDSASDDPDSAVAMSSGGGGGGGRGAGRGVPQEEELRYGMGAGGGMDAGVNPCLMWPGACSFMPFTNIQAVAADPWFRRAWVRTG</sequence>
<feature type="compositionally biased region" description="Gly residues" evidence="1">
    <location>
        <begin position="188"/>
        <end position="200"/>
    </location>
</feature>
<organism evidence="2 3">
    <name type="scientific">Chlamydomonas reinhardtii</name>
    <name type="common">Chlamydomonas smithii</name>
    <dbReference type="NCBI Taxonomy" id="3055"/>
    <lineage>
        <taxon>Eukaryota</taxon>
        <taxon>Viridiplantae</taxon>
        <taxon>Chlorophyta</taxon>
        <taxon>core chlorophytes</taxon>
        <taxon>Chlorophyceae</taxon>
        <taxon>CS clade</taxon>
        <taxon>Chlamydomonadales</taxon>
        <taxon>Chlamydomonadaceae</taxon>
        <taxon>Chlamydomonas</taxon>
    </lineage>
</organism>